<dbReference type="InterPro" id="IPR012348">
    <property type="entry name" value="RNR-like"/>
</dbReference>
<accession>W4LRL1</accession>
<reference evidence="1 2" key="1">
    <citation type="journal article" date="2014" name="Nature">
        <title>An environmental bacterial taxon with a large and distinct metabolic repertoire.</title>
        <authorList>
            <person name="Wilson M.C."/>
            <person name="Mori T."/>
            <person name="Ruckert C."/>
            <person name="Uria A.R."/>
            <person name="Helf M.J."/>
            <person name="Takada K."/>
            <person name="Gernert C."/>
            <person name="Steffens U.A."/>
            <person name="Heycke N."/>
            <person name="Schmitt S."/>
            <person name="Rinke C."/>
            <person name="Helfrich E.J."/>
            <person name="Brachmann A.O."/>
            <person name="Gurgui C."/>
            <person name="Wakimoto T."/>
            <person name="Kracht M."/>
            <person name="Crusemann M."/>
            <person name="Hentschel U."/>
            <person name="Abe I."/>
            <person name="Matsunaga S."/>
            <person name="Kalinowski J."/>
            <person name="Takeyama H."/>
            <person name="Piel J."/>
        </authorList>
    </citation>
    <scope>NUCLEOTIDE SEQUENCE [LARGE SCALE GENOMIC DNA]</scope>
    <source>
        <strain evidence="2">TSY2</strain>
    </source>
</reference>
<name>W4LRL1_9BACT</name>
<sequence>PMSNATGVTPLDVPPAFLHKMDELIKRESDLETVIKLFFVIVAELLDLGTTEAIRQDKTVQPLVRSFADDHENEERLHRVYFRKLFEDVWALLPSDIRQRIGILMPEIFIAFLGPDPQAMKRTLTTFPDDFPDADVIVLDLTRPEDVTKRIRESALDVLNFMYDHGVFLDPWIAKSFRYHGLVPSHFGVA</sequence>
<protein>
    <submittedName>
        <fullName evidence="1">Uncharacterized protein</fullName>
    </submittedName>
</protein>
<feature type="non-terminal residue" evidence="1">
    <location>
        <position position="1"/>
    </location>
</feature>
<keyword evidence="2" id="KW-1185">Reference proteome</keyword>
<comment type="caution">
    <text evidence="1">The sequence shown here is derived from an EMBL/GenBank/DDBJ whole genome shotgun (WGS) entry which is preliminary data.</text>
</comment>
<organism evidence="1 2">
    <name type="scientific">Candidatus Entotheonella gemina</name>
    <dbReference type="NCBI Taxonomy" id="1429439"/>
    <lineage>
        <taxon>Bacteria</taxon>
        <taxon>Pseudomonadati</taxon>
        <taxon>Nitrospinota/Tectimicrobiota group</taxon>
        <taxon>Candidatus Tectimicrobiota</taxon>
        <taxon>Candidatus Entotheonellia</taxon>
        <taxon>Candidatus Entotheonellales</taxon>
        <taxon>Candidatus Entotheonellaceae</taxon>
        <taxon>Candidatus Entotheonella</taxon>
    </lineage>
</organism>
<dbReference type="AlphaFoldDB" id="W4LRL1"/>
<evidence type="ECO:0000313" key="1">
    <source>
        <dbReference type="EMBL" id="ETX00699.1"/>
    </source>
</evidence>
<dbReference type="Proteomes" id="UP000019140">
    <property type="component" value="Unassembled WGS sequence"/>
</dbReference>
<dbReference type="HOGENOM" id="CLU_1424208_0_0_7"/>
<dbReference type="Pfam" id="PF11583">
    <property type="entry name" value="AurF"/>
    <property type="match status" value="1"/>
</dbReference>
<dbReference type="EMBL" id="AZHX01001702">
    <property type="protein sequence ID" value="ETX00699.1"/>
    <property type="molecule type" value="Genomic_DNA"/>
</dbReference>
<dbReference type="InterPro" id="IPR025859">
    <property type="entry name" value="AurF/CmlI"/>
</dbReference>
<dbReference type="Gene3D" id="1.10.620.20">
    <property type="entry name" value="Ribonucleotide Reductase, subunit A"/>
    <property type="match status" value="1"/>
</dbReference>
<evidence type="ECO:0000313" key="2">
    <source>
        <dbReference type="Proteomes" id="UP000019140"/>
    </source>
</evidence>
<dbReference type="GO" id="GO:0016491">
    <property type="term" value="F:oxidoreductase activity"/>
    <property type="evidence" value="ECO:0007669"/>
    <property type="project" value="InterPro"/>
</dbReference>
<proteinExistence type="predicted"/>
<gene>
    <name evidence="1" type="ORF">ETSY2_38595</name>
</gene>